<keyword evidence="2" id="KW-1185">Reference proteome</keyword>
<reference evidence="1 2" key="1">
    <citation type="journal article" date="2013" name="Stand. Genomic Sci.">
        <title>Genomic Encyclopedia of Type Strains, Phase I: The one thousand microbial genomes (KMG-I) project.</title>
        <authorList>
            <person name="Kyrpides N.C."/>
            <person name="Woyke T."/>
            <person name="Eisen J.A."/>
            <person name="Garrity G."/>
            <person name="Lilburn T.G."/>
            <person name="Beck B.J."/>
            <person name="Whitman W.B."/>
            <person name="Hugenholtz P."/>
            <person name="Klenk H.P."/>
        </authorList>
    </citation>
    <scope>NUCLEOTIDE SEQUENCE [LARGE SCALE GENOMIC DNA]</scope>
    <source>
        <strain evidence="1 2">DSM 45044</strain>
    </source>
</reference>
<evidence type="ECO:0000313" key="2">
    <source>
        <dbReference type="Proteomes" id="UP000321617"/>
    </source>
</evidence>
<dbReference type="RefSeq" id="WP_147140393.1">
    <property type="nucleotide sequence ID" value="NZ_BAABIJ010000002.1"/>
</dbReference>
<sequence length="391" mass="43047">MTLIGARIRYRAALWLAAVLAVTTLGVTGWPAQADAAASDMRLEISRTDPALLDALHDRLPEAGVVDVVDSANRTARSCSAPVSHRVASFCWNSGDGSVAYWMPQGITSSSDAYPGGTVDGREVLITSWYDTGSSGINRGVRLSFVDMSDPVTPDYRHILLVEPYWSGSEPNYRRVAAHAGGLVWYGDKLYVNNTYDGMRVFDMDDLMRVSTGDSGKIGRQSDGRYMAHDYLYILPQSGRYVPSTVGGEPRVRYSQSSLDRTTSPDSMVVSEYGNPGDGTRIIRFDLDEANHEIRADSDGYARADWSRVTSFRSVQGATAVNGTFYVQRSNGDGSRGDLFTWRPGNYAEPHDGTVPIGPEDLSYWSQKGQLWSLSEYAGKRYVYASRLSSW</sequence>
<gene>
    <name evidence="1" type="ORF">LX16_3681</name>
</gene>
<dbReference type="Proteomes" id="UP000321617">
    <property type="component" value="Unassembled WGS sequence"/>
</dbReference>
<protein>
    <recommendedName>
        <fullName evidence="3">Secreted protein</fullName>
    </recommendedName>
</protein>
<organism evidence="1 2">
    <name type="scientific">Stackebrandtia albiflava</name>
    <dbReference type="NCBI Taxonomy" id="406432"/>
    <lineage>
        <taxon>Bacteria</taxon>
        <taxon>Bacillati</taxon>
        <taxon>Actinomycetota</taxon>
        <taxon>Actinomycetes</taxon>
        <taxon>Glycomycetales</taxon>
        <taxon>Glycomycetaceae</taxon>
        <taxon>Stackebrandtia</taxon>
    </lineage>
</organism>
<comment type="caution">
    <text evidence="1">The sequence shown here is derived from an EMBL/GenBank/DDBJ whole genome shotgun (WGS) entry which is preliminary data.</text>
</comment>
<dbReference type="OrthoDB" id="618894at2"/>
<proteinExistence type="predicted"/>
<evidence type="ECO:0008006" key="3">
    <source>
        <dbReference type="Google" id="ProtNLM"/>
    </source>
</evidence>
<dbReference type="EMBL" id="VLLL01000006">
    <property type="protein sequence ID" value="TWJ12914.1"/>
    <property type="molecule type" value="Genomic_DNA"/>
</dbReference>
<accession>A0A562V4U7</accession>
<name>A0A562V4U7_9ACTN</name>
<evidence type="ECO:0000313" key="1">
    <source>
        <dbReference type="EMBL" id="TWJ12914.1"/>
    </source>
</evidence>
<dbReference type="AlphaFoldDB" id="A0A562V4U7"/>